<comment type="subcellular location">
    <subcellularLocation>
        <location evidence="1">Cytoplasm</location>
        <location evidence="1">Nucleoid</location>
    </subcellularLocation>
</comment>
<evidence type="ECO:0000256" key="2">
    <source>
        <dbReference type="ARBA" id="ARBA00010610"/>
    </source>
</evidence>
<dbReference type="GO" id="GO:0000976">
    <property type="term" value="F:transcription cis-regulatory region binding"/>
    <property type="evidence" value="ECO:0007669"/>
    <property type="project" value="TreeGrafter"/>
</dbReference>
<evidence type="ECO:0000256" key="4">
    <source>
        <dbReference type="ARBA" id="ARBA00023125"/>
    </source>
</evidence>
<dbReference type="RefSeq" id="WP_163456420.1">
    <property type="nucleotide sequence ID" value="NZ_JAAGOH010000004.1"/>
</dbReference>
<keyword evidence="3" id="KW-0963">Cytoplasm</keyword>
<feature type="domain" description="DNA-binding protein H-NS-like C-terminal" evidence="5">
    <location>
        <begin position="57"/>
        <end position="101"/>
    </location>
</feature>
<dbReference type="Gene3D" id="4.10.430.10">
    <property type="entry name" value="Histone-like protein H-NS, C-terminal domain"/>
    <property type="match status" value="1"/>
</dbReference>
<evidence type="ECO:0000256" key="3">
    <source>
        <dbReference type="ARBA" id="ARBA00022490"/>
    </source>
</evidence>
<dbReference type="AlphaFoldDB" id="A0A7C9TIQ0"/>
<proteinExistence type="inferred from homology"/>
<dbReference type="EMBL" id="JAAGOH010000004">
    <property type="protein sequence ID" value="NDY90562.1"/>
    <property type="molecule type" value="Genomic_DNA"/>
</dbReference>
<gene>
    <name evidence="6" type="ORF">G3A44_05035</name>
</gene>
<dbReference type="GO" id="GO:0032993">
    <property type="term" value="C:protein-DNA complex"/>
    <property type="evidence" value="ECO:0007669"/>
    <property type="project" value="TreeGrafter"/>
</dbReference>
<keyword evidence="7" id="KW-1185">Reference proteome</keyword>
<name>A0A7C9TIQ0_9BURK</name>
<dbReference type="GO" id="GO:0005829">
    <property type="term" value="C:cytosol"/>
    <property type="evidence" value="ECO:0007669"/>
    <property type="project" value="TreeGrafter"/>
</dbReference>
<dbReference type="Proteomes" id="UP000484255">
    <property type="component" value="Unassembled WGS sequence"/>
</dbReference>
<dbReference type="PANTHER" id="PTHR38097:SF2">
    <property type="entry name" value="DNA-BINDING PROTEIN STPA"/>
    <property type="match status" value="1"/>
</dbReference>
<organism evidence="6 7">
    <name type="scientific">Ideonella livida</name>
    <dbReference type="NCBI Taxonomy" id="2707176"/>
    <lineage>
        <taxon>Bacteria</taxon>
        <taxon>Pseudomonadati</taxon>
        <taxon>Pseudomonadota</taxon>
        <taxon>Betaproteobacteria</taxon>
        <taxon>Burkholderiales</taxon>
        <taxon>Sphaerotilaceae</taxon>
        <taxon>Ideonella</taxon>
    </lineage>
</organism>
<evidence type="ECO:0000313" key="6">
    <source>
        <dbReference type="EMBL" id="NDY90562.1"/>
    </source>
</evidence>
<sequence>MTNIQELLAQKAALEKQIAEAQRAARADAIAKVKALMGEYGLTAADLVGKATIPQKPEGAKKVAAKYRNPASGETWTGRGLKPKWLAAALAEGKALEDFAI</sequence>
<dbReference type="GO" id="GO:0003681">
    <property type="term" value="F:bent DNA binding"/>
    <property type="evidence" value="ECO:0007669"/>
    <property type="project" value="TreeGrafter"/>
</dbReference>
<evidence type="ECO:0000313" key="7">
    <source>
        <dbReference type="Proteomes" id="UP000484255"/>
    </source>
</evidence>
<evidence type="ECO:0000259" key="5">
    <source>
        <dbReference type="SMART" id="SM00528"/>
    </source>
</evidence>
<dbReference type="InterPro" id="IPR027444">
    <property type="entry name" value="H-NS_C_dom"/>
</dbReference>
<dbReference type="GO" id="GO:0003680">
    <property type="term" value="F:minor groove of adenine-thymine-rich DNA binding"/>
    <property type="evidence" value="ECO:0007669"/>
    <property type="project" value="TreeGrafter"/>
</dbReference>
<comment type="caution">
    <text evidence="6">The sequence shown here is derived from an EMBL/GenBank/DDBJ whole genome shotgun (WGS) entry which is preliminary data.</text>
</comment>
<reference evidence="6 7" key="1">
    <citation type="submission" date="2020-02" db="EMBL/GenBank/DDBJ databases">
        <title>Ideonella bacterium strain TBM-1.</title>
        <authorList>
            <person name="Chen W.-M."/>
        </authorList>
    </citation>
    <scope>NUCLEOTIDE SEQUENCE [LARGE SCALE GENOMIC DNA]</scope>
    <source>
        <strain evidence="6 7">TBM-1</strain>
    </source>
</reference>
<keyword evidence="4" id="KW-0238">DNA-binding</keyword>
<dbReference type="Pfam" id="PF00816">
    <property type="entry name" value="Histone_HNS"/>
    <property type="match status" value="1"/>
</dbReference>
<dbReference type="GO" id="GO:0009295">
    <property type="term" value="C:nucleoid"/>
    <property type="evidence" value="ECO:0007669"/>
    <property type="project" value="UniProtKB-SubCell"/>
</dbReference>
<dbReference type="InterPro" id="IPR037150">
    <property type="entry name" value="H-NS_C_dom_sf"/>
</dbReference>
<accession>A0A7C9TIQ0</accession>
<dbReference type="SMART" id="SM00528">
    <property type="entry name" value="HNS"/>
    <property type="match status" value="1"/>
</dbReference>
<comment type="similarity">
    <text evidence="2">Belongs to the histone-like protein H-NS family.</text>
</comment>
<protein>
    <submittedName>
        <fullName evidence="6">H-NS histone family protein</fullName>
    </submittedName>
</protein>
<dbReference type="PANTHER" id="PTHR38097">
    <property type="match status" value="1"/>
</dbReference>
<dbReference type="GO" id="GO:0001217">
    <property type="term" value="F:DNA-binding transcription repressor activity"/>
    <property type="evidence" value="ECO:0007669"/>
    <property type="project" value="TreeGrafter"/>
</dbReference>
<evidence type="ECO:0000256" key="1">
    <source>
        <dbReference type="ARBA" id="ARBA00004453"/>
    </source>
</evidence>
<dbReference type="SUPFAM" id="SSF81273">
    <property type="entry name" value="H-NS histone-like proteins"/>
    <property type="match status" value="1"/>
</dbReference>